<gene>
    <name evidence="2" type="ORF">AYO20_08681</name>
</gene>
<protein>
    <recommendedName>
        <fullName evidence="4">Xaa-Pro dipeptidyl-peptidase-like domain-containing protein</fullName>
    </recommendedName>
</protein>
<dbReference type="PANTHER" id="PTHR47751:SF2">
    <property type="entry name" value="DLTD N-TERMINAL DOMAIN PROTEIN (AFU_ORTHOLOGUE AFUA_8G00380)-RELATED"/>
    <property type="match status" value="1"/>
</dbReference>
<sequence length="112" mass="11712">MCHGFGAVKEIGADTFAEEFTTSIPVCALVYDNRSLGTSDGLHRQAVIPALQCSDHSDATTHAQLGPEVDPQRVAVWGTSYNGAYALSITAVDLRVKAIVSQGGVTPALPQA</sequence>
<evidence type="ECO:0000313" key="3">
    <source>
        <dbReference type="Proteomes" id="UP000185904"/>
    </source>
</evidence>
<keyword evidence="3" id="KW-1185">Reference proteome</keyword>
<evidence type="ECO:0000256" key="1">
    <source>
        <dbReference type="ARBA" id="ARBA00029464"/>
    </source>
</evidence>
<dbReference type="SUPFAM" id="SSF53474">
    <property type="entry name" value="alpha/beta-Hydrolases"/>
    <property type="match status" value="1"/>
</dbReference>
<dbReference type="RefSeq" id="XP_022497073.1">
    <property type="nucleotide sequence ID" value="XM_022646957.1"/>
</dbReference>
<dbReference type="InterPro" id="IPR051411">
    <property type="entry name" value="Polyketide_trans_af380"/>
</dbReference>
<organism evidence="2 3">
    <name type="scientific">Fonsecaea nubica</name>
    <dbReference type="NCBI Taxonomy" id="856822"/>
    <lineage>
        <taxon>Eukaryota</taxon>
        <taxon>Fungi</taxon>
        <taxon>Dikarya</taxon>
        <taxon>Ascomycota</taxon>
        <taxon>Pezizomycotina</taxon>
        <taxon>Eurotiomycetes</taxon>
        <taxon>Chaetothyriomycetidae</taxon>
        <taxon>Chaetothyriales</taxon>
        <taxon>Herpotrichiellaceae</taxon>
        <taxon>Fonsecaea</taxon>
    </lineage>
</organism>
<dbReference type="InterPro" id="IPR029058">
    <property type="entry name" value="AB_hydrolase_fold"/>
</dbReference>
<dbReference type="AlphaFoldDB" id="A0A178CMC7"/>
<dbReference type="Proteomes" id="UP000185904">
    <property type="component" value="Unassembled WGS sequence"/>
</dbReference>
<dbReference type="GeneID" id="34592084"/>
<dbReference type="OrthoDB" id="2498029at2759"/>
<dbReference type="EMBL" id="LVCJ01000071">
    <property type="protein sequence ID" value="OAL30594.1"/>
    <property type="molecule type" value="Genomic_DNA"/>
</dbReference>
<dbReference type="PANTHER" id="PTHR47751">
    <property type="entry name" value="SUPERFAMILY HYDROLASE, PUTATIVE (AFU_ORTHOLOGUE AFUA_2G16580)-RELATED"/>
    <property type="match status" value="1"/>
</dbReference>
<comment type="caution">
    <text evidence="2">The sequence shown here is derived from an EMBL/GenBank/DDBJ whole genome shotgun (WGS) entry which is preliminary data.</text>
</comment>
<accession>A0A178CMC7</accession>
<evidence type="ECO:0000313" key="2">
    <source>
        <dbReference type="EMBL" id="OAL30594.1"/>
    </source>
</evidence>
<name>A0A178CMC7_9EURO</name>
<proteinExistence type="inferred from homology"/>
<evidence type="ECO:0008006" key="4">
    <source>
        <dbReference type="Google" id="ProtNLM"/>
    </source>
</evidence>
<comment type="similarity">
    <text evidence="1">Belongs to the polyketide transferase af380 family.</text>
</comment>
<dbReference type="Gene3D" id="3.40.50.1820">
    <property type="entry name" value="alpha/beta hydrolase"/>
    <property type="match status" value="1"/>
</dbReference>
<reference evidence="2 3" key="1">
    <citation type="submission" date="2016-03" db="EMBL/GenBank/DDBJ databases">
        <title>The draft genome sequence of Fonsecaea nubica causative agent of cutaneous subcutaneous infection in human host.</title>
        <authorList>
            <person name="Costa F."/>
            <person name="Sybren D.H."/>
            <person name="Raittz R.T."/>
            <person name="Weiss V.A."/>
            <person name="Leao A.C."/>
            <person name="Gomes R."/>
            <person name="De Souza E.M."/>
            <person name="Pedrosa F.O."/>
            <person name="Steffens M.B."/>
            <person name="Bombassaro A."/>
            <person name="Tadra-Sfeir M.Z."/>
            <person name="Moreno L.F."/>
            <person name="Najafzadeh M.J."/>
            <person name="Felipe M.S."/>
            <person name="Teixeira M."/>
            <person name="Sun J."/>
            <person name="Xi L."/>
            <person name="Castro M.A."/>
            <person name="Vicente V.A."/>
        </authorList>
    </citation>
    <scope>NUCLEOTIDE SEQUENCE [LARGE SCALE GENOMIC DNA]</scope>
    <source>
        <strain evidence="2 3">CBS 269.64</strain>
    </source>
</reference>